<accession>A0A183VEX7</accession>
<sequence length="120" mass="14173">MWAPLQKDPEPLQKYRETFLEQERNGVIEQTSTDRQQMEYFIPHQPVLRSYKNTTKLRIVFDASAKLRGRASLNEQLFREPVILPDLLGILLRWRTRIVSVTADLEKAFLQLGFEQKIET</sequence>
<dbReference type="EMBL" id="UYWY01026686">
    <property type="protein sequence ID" value="VDM50617.1"/>
    <property type="molecule type" value="Genomic_DNA"/>
</dbReference>
<dbReference type="PANTHER" id="PTHR47331">
    <property type="entry name" value="PHD-TYPE DOMAIN-CONTAINING PROTEIN"/>
    <property type="match status" value="1"/>
</dbReference>
<evidence type="ECO:0000313" key="1">
    <source>
        <dbReference type="EMBL" id="VDM50617.1"/>
    </source>
</evidence>
<evidence type="ECO:0000313" key="3">
    <source>
        <dbReference type="WBParaSite" id="TCNE_0001930101-mRNA-1"/>
    </source>
</evidence>
<dbReference type="AlphaFoldDB" id="A0A183VEX7"/>
<dbReference type="WBParaSite" id="TCNE_0001930101-mRNA-1">
    <property type="protein sequence ID" value="TCNE_0001930101-mRNA-1"/>
    <property type="gene ID" value="TCNE_0001930101"/>
</dbReference>
<protein>
    <submittedName>
        <fullName evidence="3">DUF1758 domain-containing protein</fullName>
    </submittedName>
</protein>
<organism evidence="2 3">
    <name type="scientific">Toxocara canis</name>
    <name type="common">Canine roundworm</name>
    <dbReference type="NCBI Taxonomy" id="6265"/>
    <lineage>
        <taxon>Eukaryota</taxon>
        <taxon>Metazoa</taxon>
        <taxon>Ecdysozoa</taxon>
        <taxon>Nematoda</taxon>
        <taxon>Chromadorea</taxon>
        <taxon>Rhabditida</taxon>
        <taxon>Spirurina</taxon>
        <taxon>Ascaridomorpha</taxon>
        <taxon>Ascaridoidea</taxon>
        <taxon>Toxocaridae</taxon>
        <taxon>Toxocara</taxon>
    </lineage>
</organism>
<dbReference type="PANTHER" id="PTHR47331:SF5">
    <property type="entry name" value="RIBONUCLEASE H"/>
    <property type="match status" value="1"/>
</dbReference>
<reference evidence="3" key="1">
    <citation type="submission" date="2016-06" db="UniProtKB">
        <authorList>
            <consortium name="WormBaseParasite"/>
        </authorList>
    </citation>
    <scope>IDENTIFICATION</scope>
</reference>
<dbReference type="Proteomes" id="UP000050794">
    <property type="component" value="Unassembled WGS sequence"/>
</dbReference>
<reference evidence="1 2" key="2">
    <citation type="submission" date="2018-11" db="EMBL/GenBank/DDBJ databases">
        <authorList>
            <consortium name="Pathogen Informatics"/>
        </authorList>
    </citation>
    <scope>NUCLEOTIDE SEQUENCE [LARGE SCALE GENOMIC DNA]</scope>
</reference>
<keyword evidence="2" id="KW-1185">Reference proteome</keyword>
<dbReference type="SUPFAM" id="SSF56672">
    <property type="entry name" value="DNA/RNA polymerases"/>
    <property type="match status" value="1"/>
</dbReference>
<gene>
    <name evidence="1" type="ORF">TCNE_LOCUS19296</name>
</gene>
<proteinExistence type="predicted"/>
<evidence type="ECO:0000313" key="2">
    <source>
        <dbReference type="Proteomes" id="UP000050794"/>
    </source>
</evidence>
<dbReference type="InterPro" id="IPR043502">
    <property type="entry name" value="DNA/RNA_pol_sf"/>
</dbReference>
<name>A0A183VEX7_TOXCA</name>